<reference evidence="2" key="1">
    <citation type="submission" date="2025-08" db="UniProtKB">
        <authorList>
            <consortium name="RefSeq"/>
        </authorList>
    </citation>
    <scope>IDENTIFICATION</scope>
</reference>
<name>A0ABM0K469_APLCA</name>
<dbReference type="RefSeq" id="XP_005108346.1">
    <property type="nucleotide sequence ID" value="XM_005108289.3"/>
</dbReference>
<gene>
    <name evidence="2" type="primary">LOC101861911</name>
</gene>
<sequence>MPNMSDAEKTLLRHATDSLQAQERLCWKLSQKDDTSPEVREKAHSSLDMMRSLKSSLEGSDLDIITPRVVAEEAELVELRRLTLMHTPSSLTDAARDSLTSQVNDALKGQVKSVVSVTLLTCPWWEVSQRERGEQAKHNILLVIFTSHDQQFFSPANPQTKEKACVIDLGWFLAIELSHFGQALGRGRSRYLETVFCRTGAEVFSTAEWRELRNSLDFKLVAGTKPFLEACLGQAVGGVSKKKKNGGMKLREASTLFEICESLRLLQLADNGLRGRGNQPEVIEDSLPEVGKAALEKIKSFYTHEQPHNCKHELFDLIMAWTAELRPLSNALKPQAAKSNQNQVSLAIGKWMMQTRLQGREVAPSSVIEDEVSHLASLLTKVGGPVAAMSPADVLMVAVAGSAMYNLNTPSSDIDYLVVYRVPTQTLLSSTSKVTEIVESRGLNQTVEYGAYEARTFCEMLLKCSVVILELLFADNHEYMSPQWKELAKHRKSFVTEKAIQQYLGLVKNNFKFIRQGRHLSSPKRDRKLFYQIFHKLHSVEHMLREDIPPVRVDGAVREFIMNVRTQDGGEWSREQLLEKATSQYQAVRESLCSRESRLPENADYELCTRWLLNVRGLSEKL</sequence>
<dbReference type="Proteomes" id="UP000694888">
    <property type="component" value="Unplaced"/>
</dbReference>
<protein>
    <submittedName>
        <fullName evidence="2">Uncharacterized protein LOC101861911</fullName>
    </submittedName>
</protein>
<keyword evidence="1" id="KW-1185">Reference proteome</keyword>
<organism evidence="1 2">
    <name type="scientific">Aplysia californica</name>
    <name type="common">California sea hare</name>
    <dbReference type="NCBI Taxonomy" id="6500"/>
    <lineage>
        <taxon>Eukaryota</taxon>
        <taxon>Metazoa</taxon>
        <taxon>Spiralia</taxon>
        <taxon>Lophotrochozoa</taxon>
        <taxon>Mollusca</taxon>
        <taxon>Gastropoda</taxon>
        <taxon>Heterobranchia</taxon>
        <taxon>Euthyneura</taxon>
        <taxon>Tectipleura</taxon>
        <taxon>Aplysiida</taxon>
        <taxon>Aplysioidea</taxon>
        <taxon>Aplysiidae</taxon>
        <taxon>Aplysia</taxon>
    </lineage>
</organism>
<accession>A0ABM0K469</accession>
<dbReference type="PANTHER" id="PTHR34817:SF1">
    <property type="entry name" value="NUCLEOTIDYLTRANSFERASE"/>
    <property type="match status" value="1"/>
</dbReference>
<evidence type="ECO:0000313" key="1">
    <source>
        <dbReference type="Proteomes" id="UP000694888"/>
    </source>
</evidence>
<evidence type="ECO:0000313" key="2">
    <source>
        <dbReference type="RefSeq" id="XP_005108346.1"/>
    </source>
</evidence>
<proteinExistence type="predicted"/>
<dbReference type="PANTHER" id="PTHR34817">
    <property type="entry name" value="NUCLEOTIDYLTRANSFERASE"/>
    <property type="match status" value="1"/>
</dbReference>
<dbReference type="GeneID" id="101861911"/>
<dbReference type="InterPro" id="IPR018775">
    <property type="entry name" value="RlaP"/>
</dbReference>
<dbReference type="Pfam" id="PF10127">
    <property type="entry name" value="RlaP"/>
    <property type="match status" value="1"/>
</dbReference>